<sequence length="121" mass="13073">MAGLCEGGNEPSGSLKAICNLVHACLSLAVLVHCAPDSLRKASDHLLLGRLLLLFPTRGSHMVEAYVHLLQSILLTCPPHFHLRLCASLTASCIPLLIRMSVFLILSWTGLDGFGRWNEGA</sequence>
<accession>A0ABQ8SB22</accession>
<protein>
    <submittedName>
        <fullName evidence="1">Uncharacterized protein</fullName>
    </submittedName>
</protein>
<comment type="caution">
    <text evidence="1">The sequence shown here is derived from an EMBL/GenBank/DDBJ whole genome shotgun (WGS) entry which is preliminary data.</text>
</comment>
<evidence type="ECO:0000313" key="2">
    <source>
        <dbReference type="Proteomes" id="UP001148838"/>
    </source>
</evidence>
<name>A0ABQ8SB22_PERAM</name>
<proteinExistence type="predicted"/>
<evidence type="ECO:0000313" key="1">
    <source>
        <dbReference type="EMBL" id="KAJ4431279.1"/>
    </source>
</evidence>
<dbReference type="Proteomes" id="UP001148838">
    <property type="component" value="Unassembled WGS sequence"/>
</dbReference>
<gene>
    <name evidence="1" type="ORF">ANN_19876</name>
</gene>
<reference evidence="1 2" key="1">
    <citation type="journal article" date="2022" name="Allergy">
        <title>Genome assembly and annotation of Periplaneta americana reveal a comprehensive cockroach allergen profile.</title>
        <authorList>
            <person name="Wang L."/>
            <person name="Xiong Q."/>
            <person name="Saelim N."/>
            <person name="Wang L."/>
            <person name="Nong W."/>
            <person name="Wan A.T."/>
            <person name="Shi M."/>
            <person name="Liu X."/>
            <person name="Cao Q."/>
            <person name="Hui J.H.L."/>
            <person name="Sookrung N."/>
            <person name="Leung T.F."/>
            <person name="Tungtrongchitr A."/>
            <person name="Tsui S.K.W."/>
        </authorList>
    </citation>
    <scope>NUCLEOTIDE SEQUENCE [LARGE SCALE GENOMIC DNA]</scope>
    <source>
        <strain evidence="1">PWHHKU_190912</strain>
    </source>
</reference>
<dbReference type="EMBL" id="JAJSOF020000031">
    <property type="protein sequence ID" value="KAJ4431279.1"/>
    <property type="molecule type" value="Genomic_DNA"/>
</dbReference>
<organism evidence="1 2">
    <name type="scientific">Periplaneta americana</name>
    <name type="common">American cockroach</name>
    <name type="synonym">Blatta americana</name>
    <dbReference type="NCBI Taxonomy" id="6978"/>
    <lineage>
        <taxon>Eukaryota</taxon>
        <taxon>Metazoa</taxon>
        <taxon>Ecdysozoa</taxon>
        <taxon>Arthropoda</taxon>
        <taxon>Hexapoda</taxon>
        <taxon>Insecta</taxon>
        <taxon>Pterygota</taxon>
        <taxon>Neoptera</taxon>
        <taxon>Polyneoptera</taxon>
        <taxon>Dictyoptera</taxon>
        <taxon>Blattodea</taxon>
        <taxon>Blattoidea</taxon>
        <taxon>Blattidae</taxon>
        <taxon>Blattinae</taxon>
        <taxon>Periplaneta</taxon>
    </lineage>
</organism>
<keyword evidence="2" id="KW-1185">Reference proteome</keyword>